<dbReference type="SUPFAM" id="SSF144091">
    <property type="entry name" value="Rhomboid-like"/>
    <property type="match status" value="1"/>
</dbReference>
<reference evidence="7 8" key="1">
    <citation type="submission" date="2020-04" db="EMBL/GenBank/DDBJ databases">
        <title>Pseudoalteromonas caenipelagi sp. nov., isolated from a tidal flat.</title>
        <authorList>
            <person name="Park S."/>
            <person name="Yoon J.-H."/>
        </authorList>
    </citation>
    <scope>NUCLEOTIDE SEQUENCE [LARGE SCALE GENOMIC DNA]</scope>
    <source>
        <strain evidence="7 8">JBTF-M23</strain>
    </source>
</reference>
<dbReference type="Gene3D" id="1.20.1540.10">
    <property type="entry name" value="Rhomboid-like"/>
    <property type="match status" value="1"/>
</dbReference>
<comment type="subcellular location">
    <subcellularLocation>
        <location evidence="1">Membrane</location>
        <topology evidence="1">Multi-pass membrane protein</topology>
    </subcellularLocation>
</comment>
<feature type="transmembrane region" description="Helical" evidence="5">
    <location>
        <begin position="129"/>
        <end position="147"/>
    </location>
</feature>
<evidence type="ECO:0000259" key="6">
    <source>
        <dbReference type="Pfam" id="PF01694"/>
    </source>
</evidence>
<gene>
    <name evidence="7" type="primary">rrtA</name>
    <name evidence="7" type="ORF">HG263_01080</name>
</gene>
<evidence type="ECO:0000256" key="1">
    <source>
        <dbReference type="ARBA" id="ARBA00004141"/>
    </source>
</evidence>
<name>A0A849V8F8_9GAMM</name>
<feature type="transmembrane region" description="Helical" evidence="5">
    <location>
        <begin position="167"/>
        <end position="189"/>
    </location>
</feature>
<keyword evidence="2 5" id="KW-0812">Transmembrane</keyword>
<sequence>MIDLPLSKRYTLPPITLILVSTLLMLFDTHSLFAFDRDLVPAQWWRVFTGQFMHSNWTHLLLNVIGIVFIWVLHAEHRSAKEYFFHIIFLALWTGLGIWLFCPDIGIYTGLSGLLHGVIVWGALKDIQVGMRSGILLFIGIWAKLIWEQVQGPSVEVGMLIDSRVAIEAHLIGAIGGLFLYFCYCLILARRTTPNLP</sequence>
<proteinExistence type="predicted"/>
<evidence type="ECO:0000256" key="4">
    <source>
        <dbReference type="ARBA" id="ARBA00023136"/>
    </source>
</evidence>
<keyword evidence="7" id="KW-0378">Hydrolase</keyword>
<dbReference type="GO" id="GO:0016020">
    <property type="term" value="C:membrane"/>
    <property type="evidence" value="ECO:0007669"/>
    <property type="project" value="UniProtKB-SubCell"/>
</dbReference>
<dbReference type="EMBL" id="JABBPG010000001">
    <property type="protein sequence ID" value="NOU49145.1"/>
    <property type="molecule type" value="Genomic_DNA"/>
</dbReference>
<dbReference type="RefSeq" id="WP_171624240.1">
    <property type="nucleotide sequence ID" value="NZ_JABBPG010000001.1"/>
</dbReference>
<feature type="domain" description="Peptidase S54 rhomboid" evidence="6">
    <location>
        <begin position="42"/>
        <end position="185"/>
    </location>
</feature>
<comment type="caution">
    <text evidence="7">The sequence shown here is derived from an EMBL/GenBank/DDBJ whole genome shotgun (WGS) entry which is preliminary data.</text>
</comment>
<feature type="transmembrane region" description="Helical" evidence="5">
    <location>
        <begin position="83"/>
        <end position="101"/>
    </location>
</feature>
<evidence type="ECO:0000256" key="3">
    <source>
        <dbReference type="ARBA" id="ARBA00022989"/>
    </source>
</evidence>
<dbReference type="Proteomes" id="UP000586305">
    <property type="component" value="Unassembled WGS sequence"/>
</dbReference>
<evidence type="ECO:0000313" key="8">
    <source>
        <dbReference type="Proteomes" id="UP000586305"/>
    </source>
</evidence>
<dbReference type="InterPro" id="IPR023826">
    <property type="entry name" value="Rhom-like_SP_proteobac"/>
</dbReference>
<feature type="transmembrane region" description="Helical" evidence="5">
    <location>
        <begin position="55"/>
        <end position="74"/>
    </location>
</feature>
<keyword evidence="4 5" id="KW-0472">Membrane</keyword>
<dbReference type="AlphaFoldDB" id="A0A849V8F8"/>
<accession>A0A849V8F8</accession>
<evidence type="ECO:0000313" key="7">
    <source>
        <dbReference type="EMBL" id="NOU49145.1"/>
    </source>
</evidence>
<feature type="transmembrane region" description="Helical" evidence="5">
    <location>
        <begin position="12"/>
        <end position="35"/>
    </location>
</feature>
<organism evidence="7 8">
    <name type="scientific">Pseudoalteromonas caenipelagi</name>
    <dbReference type="NCBI Taxonomy" id="2726988"/>
    <lineage>
        <taxon>Bacteria</taxon>
        <taxon>Pseudomonadati</taxon>
        <taxon>Pseudomonadota</taxon>
        <taxon>Gammaproteobacteria</taxon>
        <taxon>Alteromonadales</taxon>
        <taxon>Pseudoalteromonadaceae</taxon>
        <taxon>Pseudoalteromonas</taxon>
    </lineage>
</organism>
<dbReference type="InterPro" id="IPR022764">
    <property type="entry name" value="Peptidase_S54_rhomboid_dom"/>
</dbReference>
<protein>
    <submittedName>
        <fullName evidence="7">Rhombosortase</fullName>
        <ecNumber evidence="7">3.4.21.-</ecNumber>
    </submittedName>
</protein>
<evidence type="ECO:0000256" key="2">
    <source>
        <dbReference type="ARBA" id="ARBA00022692"/>
    </source>
</evidence>
<dbReference type="InterPro" id="IPR035952">
    <property type="entry name" value="Rhomboid-like_sf"/>
</dbReference>
<feature type="transmembrane region" description="Helical" evidence="5">
    <location>
        <begin position="107"/>
        <end position="124"/>
    </location>
</feature>
<keyword evidence="3 5" id="KW-1133">Transmembrane helix</keyword>
<dbReference type="Pfam" id="PF01694">
    <property type="entry name" value="Rhomboid"/>
    <property type="match status" value="1"/>
</dbReference>
<keyword evidence="8" id="KW-1185">Reference proteome</keyword>
<evidence type="ECO:0000256" key="5">
    <source>
        <dbReference type="SAM" id="Phobius"/>
    </source>
</evidence>
<dbReference type="GO" id="GO:0004252">
    <property type="term" value="F:serine-type endopeptidase activity"/>
    <property type="evidence" value="ECO:0007669"/>
    <property type="project" value="InterPro"/>
</dbReference>
<dbReference type="PANTHER" id="PTHR43066">
    <property type="entry name" value="RHOMBOID-RELATED PROTEIN"/>
    <property type="match status" value="1"/>
</dbReference>
<dbReference type="EC" id="3.4.21.-" evidence="7"/>
<dbReference type="NCBIfam" id="TIGR03902">
    <property type="entry name" value="rhom_GG_sort"/>
    <property type="match status" value="1"/>
</dbReference>